<feature type="modified residue" description="4-aspartylphosphate" evidence="3">
    <location>
        <position position="57"/>
    </location>
</feature>
<sequence>MSEALRVLIADDNRVVRMGLEQIIDSSDGLELVGSACDGQEAIDLGERLRPDVCLLDVRMPRRDGVSAARELSQITTVVMLTHSEESEIIEGALEAGAKGYVVYHELDVEGLSHALRSVVRGSMLMSSTAADVILSNHTRRKQTDSDHIPEHSGGSAPFGLSRREHEVMELAADGLTNRQIAQRLFLSEKTVKNHINHIFSKLDVANRAEAVSVWFKKLR</sequence>
<dbReference type="InterPro" id="IPR058245">
    <property type="entry name" value="NreC/VraR/RcsB-like_REC"/>
</dbReference>
<feature type="region of interest" description="Disordered" evidence="4">
    <location>
        <begin position="139"/>
        <end position="160"/>
    </location>
</feature>
<gene>
    <name evidence="7" type="ORF">GCM10023167_04700</name>
</gene>
<evidence type="ECO:0000259" key="5">
    <source>
        <dbReference type="PROSITE" id="PS50043"/>
    </source>
</evidence>
<comment type="caution">
    <text evidence="7">The sequence shown here is derived from an EMBL/GenBank/DDBJ whole genome shotgun (WGS) entry which is preliminary data.</text>
</comment>
<evidence type="ECO:0000313" key="7">
    <source>
        <dbReference type="EMBL" id="GAA4384256.1"/>
    </source>
</evidence>
<feature type="compositionally biased region" description="Basic and acidic residues" evidence="4">
    <location>
        <begin position="142"/>
        <end position="151"/>
    </location>
</feature>
<dbReference type="SMART" id="SM00448">
    <property type="entry name" value="REC"/>
    <property type="match status" value="1"/>
</dbReference>
<dbReference type="PANTHER" id="PTHR43214:SF43">
    <property type="entry name" value="TWO-COMPONENT RESPONSE REGULATOR"/>
    <property type="match status" value="1"/>
</dbReference>
<evidence type="ECO:0000313" key="8">
    <source>
        <dbReference type="Proteomes" id="UP001500642"/>
    </source>
</evidence>
<evidence type="ECO:0000259" key="6">
    <source>
        <dbReference type="PROSITE" id="PS50110"/>
    </source>
</evidence>
<keyword evidence="2" id="KW-0238">DNA-binding</keyword>
<keyword evidence="8" id="KW-1185">Reference proteome</keyword>
<dbReference type="PROSITE" id="PS50110">
    <property type="entry name" value="RESPONSE_REGULATORY"/>
    <property type="match status" value="1"/>
</dbReference>
<dbReference type="RefSeq" id="WP_137318807.1">
    <property type="nucleotide sequence ID" value="NZ_BAABGL010000002.1"/>
</dbReference>
<dbReference type="PROSITE" id="PS00622">
    <property type="entry name" value="HTH_LUXR_1"/>
    <property type="match status" value="1"/>
</dbReference>
<evidence type="ECO:0000256" key="4">
    <source>
        <dbReference type="SAM" id="MobiDB-lite"/>
    </source>
</evidence>
<dbReference type="InterPro" id="IPR039420">
    <property type="entry name" value="WalR-like"/>
</dbReference>
<feature type="domain" description="HTH luxR-type" evidence="5">
    <location>
        <begin position="154"/>
        <end position="219"/>
    </location>
</feature>
<name>A0ABP8J3B1_9MICO</name>
<keyword evidence="1 3" id="KW-0597">Phosphoprotein</keyword>
<accession>A0ABP8J3B1</accession>
<proteinExistence type="predicted"/>
<protein>
    <submittedName>
        <fullName evidence="7">Response regulator transcription factor</fullName>
    </submittedName>
</protein>
<dbReference type="SUPFAM" id="SSF46894">
    <property type="entry name" value="C-terminal effector domain of the bipartite response regulators"/>
    <property type="match status" value="1"/>
</dbReference>
<dbReference type="InterPro" id="IPR016032">
    <property type="entry name" value="Sig_transdc_resp-reg_C-effctor"/>
</dbReference>
<dbReference type="PROSITE" id="PS50043">
    <property type="entry name" value="HTH_LUXR_2"/>
    <property type="match status" value="1"/>
</dbReference>
<feature type="domain" description="Response regulatory" evidence="6">
    <location>
        <begin position="6"/>
        <end position="119"/>
    </location>
</feature>
<dbReference type="CDD" id="cd17535">
    <property type="entry name" value="REC_NarL-like"/>
    <property type="match status" value="1"/>
</dbReference>
<reference evidence="8" key="1">
    <citation type="journal article" date="2019" name="Int. J. Syst. Evol. Microbiol.">
        <title>The Global Catalogue of Microorganisms (GCM) 10K type strain sequencing project: providing services to taxonomists for standard genome sequencing and annotation.</title>
        <authorList>
            <consortium name="The Broad Institute Genomics Platform"/>
            <consortium name="The Broad Institute Genome Sequencing Center for Infectious Disease"/>
            <person name="Wu L."/>
            <person name="Ma J."/>
        </authorList>
    </citation>
    <scope>NUCLEOTIDE SEQUENCE [LARGE SCALE GENOMIC DNA]</scope>
    <source>
        <strain evidence="8">JCM 17808</strain>
    </source>
</reference>
<dbReference type="Proteomes" id="UP001500642">
    <property type="component" value="Unassembled WGS sequence"/>
</dbReference>
<dbReference type="InterPro" id="IPR001789">
    <property type="entry name" value="Sig_transdc_resp-reg_receiver"/>
</dbReference>
<evidence type="ECO:0000256" key="2">
    <source>
        <dbReference type="ARBA" id="ARBA00023125"/>
    </source>
</evidence>
<evidence type="ECO:0000256" key="3">
    <source>
        <dbReference type="PROSITE-ProRule" id="PRU00169"/>
    </source>
</evidence>
<dbReference type="InterPro" id="IPR000792">
    <property type="entry name" value="Tscrpt_reg_LuxR_C"/>
</dbReference>
<dbReference type="PRINTS" id="PR00038">
    <property type="entry name" value="HTHLUXR"/>
</dbReference>
<dbReference type="Pfam" id="PF00196">
    <property type="entry name" value="GerE"/>
    <property type="match status" value="1"/>
</dbReference>
<dbReference type="Pfam" id="PF00072">
    <property type="entry name" value="Response_reg"/>
    <property type="match status" value="1"/>
</dbReference>
<dbReference type="SMART" id="SM00421">
    <property type="entry name" value="HTH_LUXR"/>
    <property type="match status" value="1"/>
</dbReference>
<organism evidence="7 8">
    <name type="scientific">Brevibacterium pityocampae</name>
    <dbReference type="NCBI Taxonomy" id="506594"/>
    <lineage>
        <taxon>Bacteria</taxon>
        <taxon>Bacillati</taxon>
        <taxon>Actinomycetota</taxon>
        <taxon>Actinomycetes</taxon>
        <taxon>Micrococcales</taxon>
        <taxon>Brevibacteriaceae</taxon>
        <taxon>Brevibacterium</taxon>
    </lineage>
</organism>
<dbReference type="SUPFAM" id="SSF52172">
    <property type="entry name" value="CheY-like"/>
    <property type="match status" value="1"/>
</dbReference>
<dbReference type="PANTHER" id="PTHR43214">
    <property type="entry name" value="TWO-COMPONENT RESPONSE REGULATOR"/>
    <property type="match status" value="1"/>
</dbReference>
<evidence type="ECO:0000256" key="1">
    <source>
        <dbReference type="ARBA" id="ARBA00022553"/>
    </source>
</evidence>
<dbReference type="Gene3D" id="3.40.50.2300">
    <property type="match status" value="1"/>
</dbReference>
<dbReference type="EMBL" id="BAABGL010000002">
    <property type="protein sequence ID" value="GAA4384256.1"/>
    <property type="molecule type" value="Genomic_DNA"/>
</dbReference>
<dbReference type="InterPro" id="IPR011006">
    <property type="entry name" value="CheY-like_superfamily"/>
</dbReference>
<dbReference type="CDD" id="cd06170">
    <property type="entry name" value="LuxR_C_like"/>
    <property type="match status" value="1"/>
</dbReference>